<keyword evidence="1" id="KW-0732">Signal</keyword>
<feature type="domain" description="Peptidase S1" evidence="2">
    <location>
        <begin position="28"/>
        <end position="354"/>
    </location>
</feature>
<dbReference type="Proteomes" id="UP000594454">
    <property type="component" value="Chromosome 1"/>
</dbReference>
<dbReference type="GO" id="GO:0004252">
    <property type="term" value="F:serine-type endopeptidase activity"/>
    <property type="evidence" value="ECO:0007669"/>
    <property type="project" value="InterPro"/>
</dbReference>
<dbReference type="GO" id="GO:0006508">
    <property type="term" value="P:proteolysis"/>
    <property type="evidence" value="ECO:0007669"/>
    <property type="project" value="InterPro"/>
</dbReference>
<evidence type="ECO:0000256" key="1">
    <source>
        <dbReference type="SAM" id="SignalP"/>
    </source>
</evidence>
<dbReference type="OrthoDB" id="7954402at2759"/>
<dbReference type="InterPro" id="IPR009003">
    <property type="entry name" value="Peptidase_S1_PA"/>
</dbReference>
<feature type="chain" id="PRO_5035589893" description="Peptidase S1 domain-containing protein" evidence="1">
    <location>
        <begin position="22"/>
        <end position="384"/>
    </location>
</feature>
<gene>
    <name evidence="3" type="ORF">HERILL_LOCUS3160</name>
</gene>
<keyword evidence="4" id="KW-1185">Reference proteome</keyword>
<feature type="signal peptide" evidence="1">
    <location>
        <begin position="1"/>
        <end position="21"/>
    </location>
</feature>
<proteinExistence type="predicted"/>
<organism evidence="3 4">
    <name type="scientific">Hermetia illucens</name>
    <name type="common">Black soldier fly</name>
    <dbReference type="NCBI Taxonomy" id="343691"/>
    <lineage>
        <taxon>Eukaryota</taxon>
        <taxon>Metazoa</taxon>
        <taxon>Ecdysozoa</taxon>
        <taxon>Arthropoda</taxon>
        <taxon>Hexapoda</taxon>
        <taxon>Insecta</taxon>
        <taxon>Pterygota</taxon>
        <taxon>Neoptera</taxon>
        <taxon>Endopterygota</taxon>
        <taxon>Diptera</taxon>
        <taxon>Brachycera</taxon>
        <taxon>Stratiomyomorpha</taxon>
        <taxon>Stratiomyidae</taxon>
        <taxon>Hermetiinae</taxon>
        <taxon>Hermetia</taxon>
    </lineage>
</organism>
<dbReference type="SUPFAM" id="SSF50494">
    <property type="entry name" value="Trypsin-like serine proteases"/>
    <property type="match status" value="2"/>
</dbReference>
<sequence length="384" mass="41831">MESLPLLSTLITFSILSPVYADSPSIRVVNGTEAKLGQFPFAVAIVQNYGTGRPICTGSLITPKNVLTAAHCFRTSDVVKRRALLAGETSPYRPSSEKPPPSKQLRKIASVTNHPQAFDKGGNTDAEFDVGVLGVSLIERTAETCKVNCAGTLITELNILTAAKCFIKPGAVANNYAFAGDIDVGEVVDIPPSRQVRTIVRATTHPNAYRFTNPVNPEFDVAVLEVIAPFKLTQYANVAAVAPYELPNLSNCMGLGFGRIGKNVTAPSGKLHYGRLRIDRNICKCPWCYCIYSTEVEIPANDVGSPLLSDRYEHQSPRYIYGLLSSGYTDKSGIPFYEYPRLSTLNKWINMQLNKSHEVPMSSGSVLKLGGIHLMGIYILDQIA</sequence>
<dbReference type="SMART" id="SM00020">
    <property type="entry name" value="Tryp_SPc"/>
    <property type="match status" value="1"/>
</dbReference>
<accession>A0A7R8YPZ8</accession>
<name>A0A7R8YPZ8_HERIL</name>
<reference evidence="3 4" key="1">
    <citation type="submission" date="2020-11" db="EMBL/GenBank/DDBJ databases">
        <authorList>
            <person name="Wallbank WR R."/>
            <person name="Pardo Diaz C."/>
            <person name="Kozak K."/>
            <person name="Martin S."/>
            <person name="Jiggins C."/>
            <person name="Moest M."/>
            <person name="Warren A I."/>
            <person name="Generalovic N T."/>
            <person name="Byers J.R.P. K."/>
            <person name="Montejo-Kovacevich G."/>
            <person name="Yen C E."/>
        </authorList>
    </citation>
    <scope>NUCLEOTIDE SEQUENCE [LARGE SCALE GENOMIC DNA]</scope>
</reference>
<dbReference type="PANTHER" id="PTHR24260:SF136">
    <property type="entry name" value="GH08193P-RELATED"/>
    <property type="match status" value="1"/>
</dbReference>
<dbReference type="EMBL" id="LR899009">
    <property type="protein sequence ID" value="CAD7079982.1"/>
    <property type="molecule type" value="Genomic_DNA"/>
</dbReference>
<dbReference type="InParanoid" id="A0A7R8YPZ8"/>
<dbReference type="PROSITE" id="PS00134">
    <property type="entry name" value="TRYPSIN_HIS"/>
    <property type="match status" value="1"/>
</dbReference>
<dbReference type="InterPro" id="IPR018114">
    <property type="entry name" value="TRYPSIN_HIS"/>
</dbReference>
<dbReference type="PROSITE" id="PS50240">
    <property type="entry name" value="TRYPSIN_DOM"/>
    <property type="match status" value="1"/>
</dbReference>
<dbReference type="EMBL" id="LR899009">
    <property type="protein sequence ID" value="CAD7079980.1"/>
    <property type="molecule type" value="Genomic_DNA"/>
</dbReference>
<protein>
    <recommendedName>
        <fullName evidence="2">Peptidase S1 domain-containing protein</fullName>
    </recommendedName>
</protein>
<dbReference type="Pfam" id="PF00089">
    <property type="entry name" value="Trypsin"/>
    <property type="match status" value="2"/>
</dbReference>
<dbReference type="PANTHER" id="PTHR24260">
    <property type="match status" value="1"/>
</dbReference>
<evidence type="ECO:0000313" key="4">
    <source>
        <dbReference type="Proteomes" id="UP000594454"/>
    </source>
</evidence>
<dbReference type="InterPro" id="IPR001254">
    <property type="entry name" value="Trypsin_dom"/>
</dbReference>
<dbReference type="InterPro" id="IPR051333">
    <property type="entry name" value="CLIP_Serine_Protease"/>
</dbReference>
<evidence type="ECO:0000259" key="2">
    <source>
        <dbReference type="PROSITE" id="PS50240"/>
    </source>
</evidence>
<evidence type="ECO:0000313" key="3">
    <source>
        <dbReference type="EMBL" id="CAD7079980.1"/>
    </source>
</evidence>
<dbReference type="Gene3D" id="2.40.10.10">
    <property type="entry name" value="Trypsin-like serine proteases"/>
    <property type="match status" value="2"/>
</dbReference>
<dbReference type="InterPro" id="IPR043504">
    <property type="entry name" value="Peptidase_S1_PA_chymotrypsin"/>
</dbReference>
<dbReference type="AlphaFoldDB" id="A0A7R8YPZ8"/>